<dbReference type="Proteomes" id="UP001596154">
    <property type="component" value="Unassembled WGS sequence"/>
</dbReference>
<keyword evidence="5 11" id="KW-0408">Iron</keyword>
<evidence type="ECO:0000259" key="13">
    <source>
        <dbReference type="PROSITE" id="PS51674"/>
    </source>
</evidence>
<dbReference type="PANTHER" id="PTHR38839">
    <property type="entry name" value="TRANSCRIPTIONAL REGULATOR WHID-RELATED"/>
    <property type="match status" value="1"/>
</dbReference>
<feature type="binding site" evidence="11">
    <location>
        <position position="13"/>
    </location>
    <ligand>
        <name>[4Fe-4S] cluster</name>
        <dbReference type="ChEBI" id="CHEBI:49883"/>
    </ligand>
</feature>
<keyword evidence="3 11" id="KW-0004">4Fe-4S</keyword>
<sequence length="141" mass="15671">MIPNTDWLQHAACAGMDPRAFFSTGNHARAQVNAARRVCAACPVREQCANWAIQTGERNGVWGGMSQQELRQRRRRFTSRAKTSMTAPKAPAKKKEPAKCGTRSGYQKHLRDKTEICAPCRQANTDADNRLRRTGTTRAAA</sequence>
<feature type="region of interest" description="Disordered" evidence="12">
    <location>
        <begin position="121"/>
        <end position="141"/>
    </location>
</feature>
<keyword evidence="10 11" id="KW-0804">Transcription</keyword>
<comment type="caution">
    <text evidence="14">The sequence shown here is derived from an EMBL/GenBank/DDBJ whole genome shotgun (WGS) entry which is preliminary data.</text>
</comment>
<dbReference type="InterPro" id="IPR003482">
    <property type="entry name" value="Whib"/>
</dbReference>
<evidence type="ECO:0000256" key="2">
    <source>
        <dbReference type="ARBA" id="ARBA00006597"/>
    </source>
</evidence>
<evidence type="ECO:0000313" key="15">
    <source>
        <dbReference type="Proteomes" id="UP001596154"/>
    </source>
</evidence>
<keyword evidence="8 11" id="KW-0238">DNA-binding</keyword>
<reference evidence="15" key="1">
    <citation type="journal article" date="2019" name="Int. J. Syst. Evol. Microbiol.">
        <title>The Global Catalogue of Microorganisms (GCM) 10K type strain sequencing project: providing services to taxonomists for standard genome sequencing and annotation.</title>
        <authorList>
            <consortium name="The Broad Institute Genomics Platform"/>
            <consortium name="The Broad Institute Genome Sequencing Center for Infectious Disease"/>
            <person name="Wu L."/>
            <person name="Ma J."/>
        </authorList>
    </citation>
    <scope>NUCLEOTIDE SEQUENCE [LARGE SCALE GENOMIC DNA]</scope>
    <source>
        <strain evidence="15">CGMCC 4.7248</strain>
    </source>
</reference>
<dbReference type="InterPro" id="IPR034768">
    <property type="entry name" value="4FE4S_WBL"/>
</dbReference>
<feature type="domain" description="4Fe-4S Wbl-type" evidence="13">
    <location>
        <begin position="12"/>
        <end position="72"/>
    </location>
</feature>
<evidence type="ECO:0000256" key="6">
    <source>
        <dbReference type="ARBA" id="ARBA00023014"/>
    </source>
</evidence>
<protein>
    <recommendedName>
        <fullName evidence="11">Transcriptional regulator WhiB</fullName>
    </recommendedName>
</protein>
<accession>A0ABW0ULW1</accession>
<proteinExistence type="inferred from homology"/>
<evidence type="ECO:0000256" key="4">
    <source>
        <dbReference type="ARBA" id="ARBA00022723"/>
    </source>
</evidence>
<keyword evidence="11" id="KW-0963">Cytoplasm</keyword>
<comment type="function">
    <text evidence="11">Acts as a transcriptional regulator. Probably redox-responsive. The apo- but not holo-form probably binds DNA.</text>
</comment>
<gene>
    <name evidence="11" type="primary">whiB</name>
    <name evidence="14" type="ORF">ACFPZJ_07385</name>
</gene>
<feature type="binding site" evidence="11">
    <location>
        <position position="39"/>
    </location>
    <ligand>
        <name>[4Fe-4S] cluster</name>
        <dbReference type="ChEBI" id="CHEBI:49883"/>
    </ligand>
</feature>
<feature type="binding site" evidence="11">
    <location>
        <position position="48"/>
    </location>
    <ligand>
        <name>[4Fe-4S] cluster</name>
        <dbReference type="ChEBI" id="CHEBI:49883"/>
    </ligand>
</feature>
<evidence type="ECO:0000256" key="1">
    <source>
        <dbReference type="ARBA" id="ARBA00004496"/>
    </source>
</evidence>
<evidence type="ECO:0000256" key="8">
    <source>
        <dbReference type="ARBA" id="ARBA00023125"/>
    </source>
</evidence>
<evidence type="ECO:0000256" key="10">
    <source>
        <dbReference type="ARBA" id="ARBA00023163"/>
    </source>
</evidence>
<evidence type="ECO:0000256" key="9">
    <source>
        <dbReference type="ARBA" id="ARBA00023157"/>
    </source>
</evidence>
<evidence type="ECO:0000256" key="12">
    <source>
        <dbReference type="SAM" id="MobiDB-lite"/>
    </source>
</evidence>
<dbReference type="RefSeq" id="WP_381018802.1">
    <property type="nucleotide sequence ID" value="NZ_JBHSNY010000002.1"/>
</dbReference>
<feature type="region of interest" description="Disordered" evidence="12">
    <location>
        <begin position="63"/>
        <end position="108"/>
    </location>
</feature>
<comment type="PTM">
    <text evidence="11">Upon Fe-S cluster removal intramolecular disulfide bonds are formed.</text>
</comment>
<keyword evidence="4 11" id="KW-0479">Metal-binding</keyword>
<name>A0ABW0ULW1_9ACTN</name>
<evidence type="ECO:0000256" key="7">
    <source>
        <dbReference type="ARBA" id="ARBA00023015"/>
    </source>
</evidence>
<comment type="PTM">
    <text evidence="11">The Fe-S cluster can be nitrosylated by nitric oxide (NO).</text>
</comment>
<keyword evidence="6 11" id="KW-0411">Iron-sulfur</keyword>
<evidence type="ECO:0000256" key="3">
    <source>
        <dbReference type="ARBA" id="ARBA00022485"/>
    </source>
</evidence>
<dbReference type="EMBL" id="JBHSNY010000002">
    <property type="protein sequence ID" value="MFC5633617.1"/>
    <property type="molecule type" value="Genomic_DNA"/>
</dbReference>
<evidence type="ECO:0000256" key="11">
    <source>
        <dbReference type="HAMAP-Rule" id="MF_01479"/>
    </source>
</evidence>
<dbReference type="HAMAP" id="MF_01479">
    <property type="entry name" value="WhiB"/>
    <property type="match status" value="1"/>
</dbReference>
<dbReference type="PROSITE" id="PS51674">
    <property type="entry name" value="4FE4S_WBL"/>
    <property type="match status" value="1"/>
</dbReference>
<organism evidence="14 15">
    <name type="scientific">Streptomyces bullii</name>
    <dbReference type="NCBI Taxonomy" id="349910"/>
    <lineage>
        <taxon>Bacteria</taxon>
        <taxon>Bacillati</taxon>
        <taxon>Actinomycetota</taxon>
        <taxon>Actinomycetes</taxon>
        <taxon>Kitasatosporales</taxon>
        <taxon>Streptomycetaceae</taxon>
        <taxon>Streptomyces</taxon>
    </lineage>
</organism>
<keyword evidence="15" id="KW-1185">Reference proteome</keyword>
<keyword evidence="7 11" id="KW-0805">Transcription regulation</keyword>
<evidence type="ECO:0000313" key="14">
    <source>
        <dbReference type="EMBL" id="MFC5633617.1"/>
    </source>
</evidence>
<comment type="cofactor">
    <cofactor evidence="11">
        <name>[4Fe-4S] cluster</name>
        <dbReference type="ChEBI" id="CHEBI:49883"/>
    </cofactor>
    <text evidence="11">Binds 1 [4Fe-4S] cluster per subunit. Following nitrosylation of the [4Fe-4S] cluster binds 1 [4Fe-8(NO)] cluster per subunit.</text>
</comment>
<comment type="subcellular location">
    <subcellularLocation>
        <location evidence="1 11">Cytoplasm</location>
    </subcellularLocation>
</comment>
<dbReference type="Pfam" id="PF02467">
    <property type="entry name" value="Whib"/>
    <property type="match status" value="1"/>
</dbReference>
<comment type="similarity">
    <text evidence="2 11">Belongs to the WhiB family.</text>
</comment>
<feature type="binding site" evidence="11">
    <location>
        <position position="42"/>
    </location>
    <ligand>
        <name>[4Fe-4S] cluster</name>
        <dbReference type="ChEBI" id="CHEBI:49883"/>
    </ligand>
</feature>
<evidence type="ECO:0000256" key="5">
    <source>
        <dbReference type="ARBA" id="ARBA00023004"/>
    </source>
</evidence>
<keyword evidence="9 11" id="KW-1015">Disulfide bond</keyword>